<dbReference type="InterPro" id="IPR051603">
    <property type="entry name" value="Zinc-ADH_QOR/CCCR"/>
</dbReference>
<dbReference type="PANTHER" id="PTHR44154:SF1">
    <property type="entry name" value="QUINONE OXIDOREDUCTASE"/>
    <property type="match status" value="1"/>
</dbReference>
<dbReference type="Pfam" id="PF08240">
    <property type="entry name" value="ADH_N"/>
    <property type="match status" value="1"/>
</dbReference>
<dbReference type="InterPro" id="IPR013154">
    <property type="entry name" value="ADH-like_N"/>
</dbReference>
<dbReference type="EMBL" id="JBHZOL010000065">
    <property type="protein sequence ID" value="MFE4106441.1"/>
    <property type="molecule type" value="Genomic_DNA"/>
</dbReference>
<gene>
    <name evidence="3" type="ORF">ACFVKH_09150</name>
</gene>
<dbReference type="InterPro" id="IPR020843">
    <property type="entry name" value="ER"/>
</dbReference>
<name>A0ABW6IE44_9CYAN</name>
<dbReference type="Pfam" id="PF00107">
    <property type="entry name" value="ADH_zinc_N"/>
    <property type="match status" value="1"/>
</dbReference>
<dbReference type="PANTHER" id="PTHR44154">
    <property type="entry name" value="QUINONE OXIDOREDUCTASE"/>
    <property type="match status" value="1"/>
</dbReference>
<feature type="domain" description="Enoyl reductase (ER)" evidence="2">
    <location>
        <begin position="10"/>
        <end position="318"/>
    </location>
</feature>
<dbReference type="RefSeq" id="WP_377964197.1">
    <property type="nucleotide sequence ID" value="NZ_JBHZOL010000065.1"/>
</dbReference>
<dbReference type="SMART" id="SM00829">
    <property type="entry name" value="PKS_ER"/>
    <property type="match status" value="1"/>
</dbReference>
<keyword evidence="4" id="KW-1185">Reference proteome</keyword>
<dbReference type="SUPFAM" id="SSF51735">
    <property type="entry name" value="NAD(P)-binding Rossmann-fold domains"/>
    <property type="match status" value="1"/>
</dbReference>
<dbReference type="InterPro" id="IPR036291">
    <property type="entry name" value="NAD(P)-bd_dom_sf"/>
</dbReference>
<protein>
    <submittedName>
        <fullName evidence="3">NADPH:quinone reductase</fullName>
    </submittedName>
</protein>
<evidence type="ECO:0000313" key="4">
    <source>
        <dbReference type="Proteomes" id="UP001600165"/>
    </source>
</evidence>
<dbReference type="Gene3D" id="3.40.50.720">
    <property type="entry name" value="NAD(P)-binding Rossmann-like Domain"/>
    <property type="match status" value="1"/>
</dbReference>
<organism evidence="3 4">
    <name type="scientific">Almyronema epifaneia S1</name>
    <dbReference type="NCBI Taxonomy" id="2991925"/>
    <lineage>
        <taxon>Bacteria</taxon>
        <taxon>Bacillati</taxon>
        <taxon>Cyanobacteriota</taxon>
        <taxon>Cyanophyceae</taxon>
        <taxon>Nodosilineales</taxon>
        <taxon>Nodosilineaceae</taxon>
        <taxon>Almyronema</taxon>
        <taxon>Almyronema epifaneia</taxon>
    </lineage>
</organism>
<dbReference type="InterPro" id="IPR013149">
    <property type="entry name" value="ADH-like_C"/>
</dbReference>
<evidence type="ECO:0000256" key="1">
    <source>
        <dbReference type="ARBA" id="ARBA00022857"/>
    </source>
</evidence>
<evidence type="ECO:0000259" key="2">
    <source>
        <dbReference type="SMART" id="SM00829"/>
    </source>
</evidence>
<dbReference type="CDD" id="cd08253">
    <property type="entry name" value="zeta_crystallin"/>
    <property type="match status" value="1"/>
</dbReference>
<dbReference type="Proteomes" id="UP001600165">
    <property type="component" value="Unassembled WGS sequence"/>
</dbReference>
<evidence type="ECO:0000313" key="3">
    <source>
        <dbReference type="EMBL" id="MFE4106441.1"/>
    </source>
</evidence>
<dbReference type="Gene3D" id="3.90.180.10">
    <property type="entry name" value="Medium-chain alcohol dehydrogenases, catalytic domain"/>
    <property type="match status" value="1"/>
</dbReference>
<comment type="caution">
    <text evidence="3">The sequence shown here is derived from an EMBL/GenBank/DDBJ whole genome shotgun (WGS) entry which is preliminary data.</text>
</comment>
<accession>A0ABW6IE44</accession>
<dbReference type="InterPro" id="IPR011032">
    <property type="entry name" value="GroES-like_sf"/>
</dbReference>
<reference evidence="3 4" key="1">
    <citation type="submission" date="2024-10" db="EMBL/GenBank/DDBJ databases">
        <authorList>
            <person name="Ratan Roy A."/>
            <person name="Morales Sandoval P.H."/>
            <person name="De Los Santos Villalobos S."/>
            <person name="Chakraborty S."/>
            <person name="Mukherjee J."/>
        </authorList>
    </citation>
    <scope>NUCLEOTIDE SEQUENCE [LARGE SCALE GENOMIC DNA]</scope>
    <source>
        <strain evidence="3 4">S1</strain>
    </source>
</reference>
<sequence length="328" mass="34398">MKAIQVHQFGEPAVMQVADVEDLQPAAAQVVVQIQAAGVNPVDAYIRAGSYSRKPDLPYTPGIDGAGIVVAVGEGVTRWQVGDRVYGGWPLSGTYAQQARYSAEQVYPLPEQLSFAQGAAVFVPCSTAYRALFDKGQAQPAETVLIHGATGSVGLAAVQLAKSRGLTVIGTGGSATGRQLVVEQGADYVLDHHADDYLDQVMEFTAGQGVAIIVEMLANVNLGHDLDILALGGRVVIVGNRGTVEINPRAIMAKEATLTGLTLFNTSATAMSQIQAALQASLQNGTLTPIVCQQLTLTEAAQAHEQVMLSGAQGKIVLLPNQPEQTWG</sequence>
<dbReference type="SUPFAM" id="SSF50129">
    <property type="entry name" value="GroES-like"/>
    <property type="match status" value="1"/>
</dbReference>
<proteinExistence type="predicted"/>
<keyword evidence="1" id="KW-0521">NADP</keyword>